<keyword evidence="2 4" id="KW-0378">Hydrolase</keyword>
<keyword evidence="3 4" id="KW-0326">Glycosidase</keyword>
<evidence type="ECO:0000256" key="2">
    <source>
        <dbReference type="ARBA" id="ARBA00022801"/>
    </source>
</evidence>
<dbReference type="InterPro" id="IPR001547">
    <property type="entry name" value="Glyco_hydro_5"/>
</dbReference>
<dbReference type="OrthoDB" id="62120at2759"/>
<comment type="caution">
    <text evidence="7">The sequence shown here is derived from an EMBL/GenBank/DDBJ whole genome shotgun (WGS) entry which is preliminary data.</text>
</comment>
<dbReference type="EMBL" id="MU157908">
    <property type="protein sequence ID" value="KAF9523909.1"/>
    <property type="molecule type" value="Genomic_DNA"/>
</dbReference>
<feature type="domain" description="Glycoside hydrolase family 5" evidence="6">
    <location>
        <begin position="78"/>
        <end position="321"/>
    </location>
</feature>
<accession>A0A9P6JKN3</accession>
<dbReference type="PANTHER" id="PTHR31297">
    <property type="entry name" value="GLUCAN ENDO-1,6-BETA-GLUCOSIDASE B"/>
    <property type="match status" value="1"/>
</dbReference>
<dbReference type="InterPro" id="IPR017853">
    <property type="entry name" value="GH"/>
</dbReference>
<evidence type="ECO:0000313" key="8">
    <source>
        <dbReference type="Proteomes" id="UP000807306"/>
    </source>
</evidence>
<dbReference type="SUPFAM" id="SSF51445">
    <property type="entry name" value="(Trans)glycosidases"/>
    <property type="match status" value="1"/>
</dbReference>
<evidence type="ECO:0000256" key="3">
    <source>
        <dbReference type="ARBA" id="ARBA00023295"/>
    </source>
</evidence>
<sequence length="419" mass="46712">MLLSQKRLLGLFLTLAPAVTLAVPINFGFPYGQQKVRGVNLGGWLVLESFITPSLFDSTDDARVIDEYTFGKYQDHATALSKLQQHWDTFITEKDFADIAAAGLNHVRLPIGFWAWDVSGGEPYVQGQLPYLDKAVQWARNNNLKLLIDLHGAPGSQNGFDNSGQVTDTPTWHLDPNNIHRTNAILKKIADTYADQSTVVSAIAPLNEPAGFKSQGIIDAAKQYWKDSYQSIRHPKGGQQGNAVEVIHDTFQGLSSWAGFMPSPEFDGVVLDTHYYEMFSVGGNQMSQDQLIKNMCNHGNDLVSSPLWTVVGEWTTASNDCAPNLNGRGKGSRFDGTFGNDKIGSCQGFTGKASTFSQDYKDFMRKYWEAQVTTYEKGVGWLMWTWKTEQADEWSYQAGLQNGWIPQNPEERRFPNICG</sequence>
<evidence type="ECO:0000256" key="1">
    <source>
        <dbReference type="ARBA" id="ARBA00005641"/>
    </source>
</evidence>
<dbReference type="AlphaFoldDB" id="A0A9P6JKN3"/>
<evidence type="ECO:0000259" key="6">
    <source>
        <dbReference type="Pfam" id="PF00150"/>
    </source>
</evidence>
<name>A0A9P6JKN3_9AGAR</name>
<proteinExistence type="inferred from homology"/>
<dbReference type="GO" id="GO:0009986">
    <property type="term" value="C:cell surface"/>
    <property type="evidence" value="ECO:0007669"/>
    <property type="project" value="TreeGrafter"/>
</dbReference>
<feature type="signal peptide" evidence="5">
    <location>
        <begin position="1"/>
        <end position="22"/>
    </location>
</feature>
<dbReference type="InterPro" id="IPR050386">
    <property type="entry name" value="Glycosyl_hydrolase_5"/>
</dbReference>
<evidence type="ECO:0000256" key="5">
    <source>
        <dbReference type="SAM" id="SignalP"/>
    </source>
</evidence>
<reference evidence="7" key="1">
    <citation type="submission" date="2020-11" db="EMBL/GenBank/DDBJ databases">
        <authorList>
            <consortium name="DOE Joint Genome Institute"/>
            <person name="Ahrendt S."/>
            <person name="Riley R."/>
            <person name="Andreopoulos W."/>
            <person name="Labutti K."/>
            <person name="Pangilinan J."/>
            <person name="Ruiz-Duenas F.J."/>
            <person name="Barrasa J.M."/>
            <person name="Sanchez-Garcia M."/>
            <person name="Camarero S."/>
            <person name="Miyauchi S."/>
            <person name="Serrano A."/>
            <person name="Linde D."/>
            <person name="Babiker R."/>
            <person name="Drula E."/>
            <person name="Ayuso-Fernandez I."/>
            <person name="Pacheco R."/>
            <person name="Padilla G."/>
            <person name="Ferreira P."/>
            <person name="Barriuso J."/>
            <person name="Kellner H."/>
            <person name="Castanera R."/>
            <person name="Alfaro M."/>
            <person name="Ramirez L."/>
            <person name="Pisabarro A.G."/>
            <person name="Kuo A."/>
            <person name="Tritt A."/>
            <person name="Lipzen A."/>
            <person name="He G."/>
            <person name="Yan M."/>
            <person name="Ng V."/>
            <person name="Cullen D."/>
            <person name="Martin F."/>
            <person name="Rosso M.-N."/>
            <person name="Henrissat B."/>
            <person name="Hibbett D."/>
            <person name="Martinez A.T."/>
            <person name="Grigoriev I.V."/>
        </authorList>
    </citation>
    <scope>NUCLEOTIDE SEQUENCE</scope>
    <source>
        <strain evidence="7">CBS 506.95</strain>
    </source>
</reference>
<organism evidence="7 8">
    <name type="scientific">Crepidotus variabilis</name>
    <dbReference type="NCBI Taxonomy" id="179855"/>
    <lineage>
        <taxon>Eukaryota</taxon>
        <taxon>Fungi</taxon>
        <taxon>Dikarya</taxon>
        <taxon>Basidiomycota</taxon>
        <taxon>Agaricomycotina</taxon>
        <taxon>Agaricomycetes</taxon>
        <taxon>Agaricomycetidae</taxon>
        <taxon>Agaricales</taxon>
        <taxon>Agaricineae</taxon>
        <taxon>Crepidotaceae</taxon>
        <taxon>Crepidotus</taxon>
    </lineage>
</organism>
<evidence type="ECO:0000313" key="7">
    <source>
        <dbReference type="EMBL" id="KAF9523909.1"/>
    </source>
</evidence>
<keyword evidence="8" id="KW-1185">Reference proteome</keyword>
<dbReference type="Gene3D" id="3.20.20.80">
    <property type="entry name" value="Glycosidases"/>
    <property type="match status" value="1"/>
</dbReference>
<dbReference type="GO" id="GO:0008422">
    <property type="term" value="F:beta-glucosidase activity"/>
    <property type="evidence" value="ECO:0007669"/>
    <property type="project" value="TreeGrafter"/>
</dbReference>
<comment type="similarity">
    <text evidence="1 4">Belongs to the glycosyl hydrolase 5 (cellulase A) family.</text>
</comment>
<gene>
    <name evidence="7" type="ORF">CPB83DRAFT_877829</name>
</gene>
<dbReference type="GO" id="GO:0005576">
    <property type="term" value="C:extracellular region"/>
    <property type="evidence" value="ECO:0007669"/>
    <property type="project" value="TreeGrafter"/>
</dbReference>
<dbReference type="Pfam" id="PF00150">
    <property type="entry name" value="Cellulase"/>
    <property type="match status" value="1"/>
</dbReference>
<dbReference type="Proteomes" id="UP000807306">
    <property type="component" value="Unassembled WGS sequence"/>
</dbReference>
<protein>
    <submittedName>
        <fullName evidence="7">Exo-1-3-beta-glucanase</fullName>
    </submittedName>
</protein>
<dbReference type="GO" id="GO:0009251">
    <property type="term" value="P:glucan catabolic process"/>
    <property type="evidence" value="ECO:0007669"/>
    <property type="project" value="TreeGrafter"/>
</dbReference>
<evidence type="ECO:0000256" key="4">
    <source>
        <dbReference type="RuleBase" id="RU361153"/>
    </source>
</evidence>
<feature type="chain" id="PRO_5040414763" evidence="5">
    <location>
        <begin position="23"/>
        <end position="419"/>
    </location>
</feature>
<dbReference type="PANTHER" id="PTHR31297:SF42">
    <property type="entry name" value="GLYCOSIDE HYDROLASE FAMILY 5 DOMAIN-CONTAINING PROTEIN"/>
    <property type="match status" value="1"/>
</dbReference>
<keyword evidence="5" id="KW-0732">Signal</keyword>